<name>A0A5C4URE9_9ACTN</name>
<evidence type="ECO:0000256" key="2">
    <source>
        <dbReference type="ARBA" id="ARBA00022840"/>
    </source>
</evidence>
<dbReference type="RefSeq" id="WP_139649074.1">
    <property type="nucleotide sequence ID" value="NZ_BAAAZS010000080.1"/>
</dbReference>
<dbReference type="InterPro" id="IPR027417">
    <property type="entry name" value="P-loop_NTPase"/>
</dbReference>
<comment type="caution">
    <text evidence="4">The sequence shown here is derived from an EMBL/GenBank/DDBJ whole genome shotgun (WGS) entry which is preliminary data.</text>
</comment>
<proteinExistence type="predicted"/>
<dbReference type="GO" id="GO:0016887">
    <property type="term" value="F:ATP hydrolysis activity"/>
    <property type="evidence" value="ECO:0007669"/>
    <property type="project" value="InterPro"/>
</dbReference>
<dbReference type="Proteomes" id="UP000311713">
    <property type="component" value="Unassembled WGS sequence"/>
</dbReference>
<dbReference type="InterPro" id="IPR003593">
    <property type="entry name" value="AAA+_ATPase"/>
</dbReference>
<dbReference type="PANTHER" id="PTHR43158">
    <property type="entry name" value="SKFA PEPTIDE EXPORT ATP-BINDING PROTEIN SKFE"/>
    <property type="match status" value="1"/>
</dbReference>
<dbReference type="SMART" id="SM00382">
    <property type="entry name" value="AAA"/>
    <property type="match status" value="1"/>
</dbReference>
<dbReference type="GO" id="GO:0005524">
    <property type="term" value="F:ATP binding"/>
    <property type="evidence" value="ECO:0007669"/>
    <property type="project" value="UniProtKB-KW"/>
</dbReference>
<accession>A0A5C4URE9</accession>
<dbReference type="SUPFAM" id="SSF52540">
    <property type="entry name" value="P-loop containing nucleoside triphosphate hydrolases"/>
    <property type="match status" value="1"/>
</dbReference>
<keyword evidence="1" id="KW-0547">Nucleotide-binding</keyword>
<dbReference type="OrthoDB" id="5182800at2"/>
<evidence type="ECO:0000256" key="1">
    <source>
        <dbReference type="ARBA" id="ARBA00022741"/>
    </source>
</evidence>
<reference evidence="4 5" key="1">
    <citation type="submission" date="2019-06" db="EMBL/GenBank/DDBJ databases">
        <title>Draft genome of Streptomyces sedi sp. JCM16909.</title>
        <authorList>
            <person name="Klykleung N."/>
            <person name="Tanasupawat S."/>
            <person name="Kudo T."/>
            <person name="Yuki M."/>
            <person name="Ohkuma M."/>
        </authorList>
    </citation>
    <scope>NUCLEOTIDE SEQUENCE [LARGE SCALE GENOMIC DNA]</scope>
    <source>
        <strain evidence="4 5">JCM 16909</strain>
    </source>
</reference>
<dbReference type="AlphaFoldDB" id="A0A5C4URE9"/>
<sequence>MRLSRVSRRRGARGPWVLREVDLEVTAGSLVRVTGANGAGKTTLLRLLAGVDAPDAGRIVDRPRPTGFVPEHFPAELPLTALGYLGHLGRVHGLRGAVARERAERWLERLGAAGYGRTPLAELSKGTARKVAVAQALLADPALLVLDEAWSGLDREARALLDSVAAERVAAGATVVFVDHAPRGLGSAVDRVLRIADTRVAEEEGPAPADGVGQPPVTVIAEGPPGAAPPPLPAGVRWVPAPRGRVRITAPPAVSDAVLRSLLTAGARWHVHAVSPPAGREGPG</sequence>
<evidence type="ECO:0000313" key="5">
    <source>
        <dbReference type="Proteomes" id="UP000311713"/>
    </source>
</evidence>
<dbReference type="InterPro" id="IPR003439">
    <property type="entry name" value="ABC_transporter-like_ATP-bd"/>
</dbReference>
<dbReference type="Gene3D" id="3.40.50.300">
    <property type="entry name" value="P-loop containing nucleotide triphosphate hydrolases"/>
    <property type="match status" value="1"/>
</dbReference>
<dbReference type="Pfam" id="PF00005">
    <property type="entry name" value="ABC_tran"/>
    <property type="match status" value="1"/>
</dbReference>
<gene>
    <name evidence="4" type="ORF">FH715_24730</name>
</gene>
<dbReference type="PROSITE" id="PS50893">
    <property type="entry name" value="ABC_TRANSPORTER_2"/>
    <property type="match status" value="1"/>
</dbReference>
<feature type="domain" description="ABC transporter" evidence="3">
    <location>
        <begin position="1"/>
        <end position="222"/>
    </location>
</feature>
<dbReference type="PANTHER" id="PTHR43158:SF2">
    <property type="entry name" value="SKFA PEPTIDE EXPORT ATP-BINDING PROTEIN SKFE"/>
    <property type="match status" value="1"/>
</dbReference>
<keyword evidence="5" id="KW-1185">Reference proteome</keyword>
<protein>
    <submittedName>
        <fullName evidence="4">ABC transporter ATP-binding protein</fullName>
    </submittedName>
</protein>
<dbReference type="EMBL" id="VDGT01000024">
    <property type="protein sequence ID" value="TNM26200.1"/>
    <property type="molecule type" value="Genomic_DNA"/>
</dbReference>
<evidence type="ECO:0000259" key="3">
    <source>
        <dbReference type="PROSITE" id="PS50893"/>
    </source>
</evidence>
<evidence type="ECO:0000313" key="4">
    <source>
        <dbReference type="EMBL" id="TNM26200.1"/>
    </source>
</evidence>
<keyword evidence="2 4" id="KW-0067">ATP-binding</keyword>
<organism evidence="4 5">
    <name type="scientific">Streptomyces sedi</name>
    <dbReference type="NCBI Taxonomy" id="555059"/>
    <lineage>
        <taxon>Bacteria</taxon>
        <taxon>Bacillati</taxon>
        <taxon>Actinomycetota</taxon>
        <taxon>Actinomycetes</taxon>
        <taxon>Kitasatosporales</taxon>
        <taxon>Streptomycetaceae</taxon>
        <taxon>Streptomyces</taxon>
    </lineage>
</organism>